<dbReference type="Pfam" id="PF11847">
    <property type="entry name" value="GT-C_AftD"/>
    <property type="match status" value="1"/>
</dbReference>
<reference evidence="6" key="1">
    <citation type="submission" date="2021-02" db="EMBL/GenBank/DDBJ databases">
        <title>Taxonomy, biology and ecology of Rhodococcus bacteria occurring in California pistachio and other woody hosts as revealed by genome sequence analyses.</title>
        <authorList>
            <person name="Riely B."/>
            <person name="Gai Y."/>
        </authorList>
    </citation>
    <scope>NUCLEOTIDE SEQUENCE</scope>
    <source>
        <strain evidence="6">BP-295</strain>
    </source>
</reference>
<dbReference type="Pfam" id="PF24607">
    <property type="entry name" value="CBM_AftD"/>
    <property type="match status" value="1"/>
</dbReference>
<name>A0AAW4FZP5_GORRU</name>
<protein>
    <submittedName>
        <fullName evidence="6">DUF3367 domain-containing protein</fullName>
    </submittedName>
</protein>
<dbReference type="GO" id="GO:0016740">
    <property type="term" value="F:transferase activity"/>
    <property type="evidence" value="ECO:0007669"/>
    <property type="project" value="InterPro"/>
</dbReference>
<feature type="transmembrane region" description="Helical" evidence="2">
    <location>
        <begin position="1314"/>
        <end position="1331"/>
    </location>
</feature>
<feature type="compositionally biased region" description="Polar residues" evidence="1">
    <location>
        <begin position="714"/>
        <end position="733"/>
    </location>
</feature>
<evidence type="ECO:0000313" key="6">
    <source>
        <dbReference type="EMBL" id="MBM7276490.1"/>
    </source>
</evidence>
<proteinExistence type="predicted"/>
<feature type="transmembrane region" description="Helical" evidence="2">
    <location>
        <begin position="81"/>
        <end position="98"/>
    </location>
</feature>
<dbReference type="RefSeq" id="WP_204717226.1">
    <property type="nucleotide sequence ID" value="NZ_JAFFGU010000001.1"/>
</dbReference>
<feature type="region of interest" description="Disordered" evidence="1">
    <location>
        <begin position="651"/>
        <end position="689"/>
    </location>
</feature>
<feature type="compositionally biased region" description="Low complexity" evidence="1">
    <location>
        <begin position="1411"/>
        <end position="1427"/>
    </location>
</feature>
<feature type="transmembrane region" description="Helical" evidence="2">
    <location>
        <begin position="168"/>
        <end position="194"/>
    </location>
</feature>
<feature type="signal peptide" evidence="3">
    <location>
        <begin position="1"/>
        <end position="19"/>
    </location>
</feature>
<feature type="transmembrane region" description="Helical" evidence="2">
    <location>
        <begin position="1256"/>
        <end position="1278"/>
    </location>
</feature>
<evidence type="ECO:0000256" key="2">
    <source>
        <dbReference type="SAM" id="Phobius"/>
    </source>
</evidence>
<keyword evidence="2" id="KW-0472">Membrane</keyword>
<feature type="transmembrane region" description="Helical" evidence="2">
    <location>
        <begin position="354"/>
        <end position="372"/>
    </location>
</feature>
<feature type="compositionally biased region" description="Basic and acidic residues" evidence="1">
    <location>
        <begin position="658"/>
        <end position="683"/>
    </location>
</feature>
<evidence type="ECO:0000259" key="5">
    <source>
        <dbReference type="Pfam" id="PF24607"/>
    </source>
</evidence>
<dbReference type="InterPro" id="IPR056997">
    <property type="entry name" value="CBM_AftD"/>
</dbReference>
<feature type="domain" description="Alpha-(1-&gt;3)-arabinofuranosyltransferase N-terminal GT-C" evidence="4">
    <location>
        <begin position="6"/>
        <end position="688"/>
    </location>
</feature>
<evidence type="ECO:0000259" key="4">
    <source>
        <dbReference type="Pfam" id="PF11847"/>
    </source>
</evidence>
<comment type="caution">
    <text evidence="6">The sequence shown here is derived from an EMBL/GenBank/DDBJ whole genome shotgun (WGS) entry which is preliminary data.</text>
</comment>
<feature type="transmembrane region" description="Helical" evidence="2">
    <location>
        <begin position="206"/>
        <end position="228"/>
    </location>
</feature>
<feature type="region of interest" description="Disordered" evidence="1">
    <location>
        <begin position="1407"/>
        <end position="1427"/>
    </location>
</feature>
<dbReference type="Proteomes" id="UP001195196">
    <property type="component" value="Unassembled WGS sequence"/>
</dbReference>
<feature type="compositionally biased region" description="Low complexity" evidence="1">
    <location>
        <begin position="955"/>
        <end position="969"/>
    </location>
</feature>
<evidence type="ECO:0000313" key="7">
    <source>
        <dbReference type="Proteomes" id="UP001195196"/>
    </source>
</evidence>
<feature type="chain" id="PRO_5043867933" evidence="3">
    <location>
        <begin position="20"/>
        <end position="1451"/>
    </location>
</feature>
<keyword evidence="2" id="KW-1133">Transmembrane helix</keyword>
<dbReference type="Gene3D" id="2.60.120.260">
    <property type="entry name" value="Galactose-binding domain-like"/>
    <property type="match status" value="1"/>
</dbReference>
<feature type="region of interest" description="Disordered" evidence="1">
    <location>
        <begin position="711"/>
        <end position="741"/>
    </location>
</feature>
<feature type="region of interest" description="Disordered" evidence="1">
    <location>
        <begin position="923"/>
        <end position="998"/>
    </location>
</feature>
<feature type="transmembrane region" description="Helical" evidence="2">
    <location>
        <begin position="270"/>
        <end position="295"/>
    </location>
</feature>
<evidence type="ECO:0000256" key="1">
    <source>
        <dbReference type="SAM" id="MobiDB-lite"/>
    </source>
</evidence>
<feature type="transmembrane region" description="Helical" evidence="2">
    <location>
        <begin position="307"/>
        <end position="327"/>
    </location>
</feature>
<dbReference type="InterPro" id="IPR021798">
    <property type="entry name" value="AftD_N"/>
</dbReference>
<feature type="transmembrane region" description="Helical" evidence="2">
    <location>
        <begin position="110"/>
        <end position="129"/>
    </location>
</feature>
<feature type="compositionally biased region" description="Acidic residues" evidence="1">
    <location>
        <begin position="981"/>
        <end position="994"/>
    </location>
</feature>
<dbReference type="InterPro" id="IPR008979">
    <property type="entry name" value="Galactose-bd-like_sf"/>
</dbReference>
<feature type="transmembrane region" description="Helical" evidence="2">
    <location>
        <begin position="1338"/>
        <end position="1356"/>
    </location>
</feature>
<evidence type="ECO:0000256" key="3">
    <source>
        <dbReference type="SAM" id="SignalP"/>
    </source>
</evidence>
<sequence length="1451" mass="152337">MAAAIALIVCLLQSPGRIAADTKLDLTANPLGFLARAAHLWTPNAPMGQVQNQAYGYFFPHGAFFALGDLLSVPPWIVQRLWWALLLTFGFVGIVRVAEALRLGSPASRIIAGVVFVLSPRVLTTLGSISSETLPMMLAPWVLLPVIRALDSPTTEGRPLWREAARSAAAVALMGAVNAVATAAALGVAAVWWLLHRPRDRRWWCFGAWTTLGLVLACAWWIVPLLILSRVSPPFLDYIESARVTTQWASLTEVLRGASSWTPFVSTERVAGAVLVTQPAAVLATGTIAAAGLAGLCMRHMPFRGRLVTILGIGLVIMCVGFAGGLGSPVAEEIRMFLDGSGAPLRNIHKFEPFIRIPLVLGAAHLLARVPLPGTVSIRETLSAFAHPQRSRPVAAAIVLLVAVIGAGSLIWTGQLAPAGTYTAIPNHWKQTADWLSEHSTSPDGSPPARTLVVPGAPFADQLWGLTRDEPLQPLADAPWAVRDAIPLTPPGAIRALDSVQREIAAGRGSPGLAETLAQQGVGFVVLRADLNPDTSRSARPLLAQQALDTSPGLTRVAQFGPQVGAPSVRGVKRDNGLRPTMPAVQIYAVEADGFDGTGPLLVDEQDMPRVAGGPEAIAALAEVRARQGLPPLGPVLLDADARRAGIADGPLIVTDTPSDRETDFGRVDDHSSAIRSADDPRRTQNAAADYPVDDQPLVRGEWLLDNRSGEVEVTTSGSASDAVQPGQTSPANSPAAAFDGNPQTAWVSGGLEGAVGRWMRIGFDTPQTDLALSLTTAKALGSDVTSVLITTEAGSTVASGLEPGKPTTVTAPSGPTRWIQIRALRTEDRTAGNQFALGEVGVSNLRTSTPLQIRHRVVLPELEAGTTVDQWLLYSELNGRAWCVADPAREKTRCAPGLGLSPETSSVFSRALSVPEDTTVTPSVVLRPRPGDALDRLLATPGGVTATGPRPVTDPRGGPAAAVDGDPGTAWTAPQIPDKEESEDHEDDEESADDATPTLVVRLPAEQRVESLKLIAPEDYPATPTEVVVDLGTGEQIREVGKDGVLRLDPAVTDRIEITIRAQRDLIDVNSLGFATPAPPGIAEVEIFPAPRAPVDGDRVVEIGCSDGLGITAAGQVVGISARTTTAALRSGEPLVARACSPGELRLPAGQQEVSVNPGQAFTVDAVSLTVGAPVDGAATTTPDVSEWTAASRAVQLDSGPERLLVVPESTNPGWIARVDGRELSPVVVNGWQQGWLVPAGAAGTVELTYRFDSLYRWSLVIGLVLMALLLVAAWWPSSRRETVAERRTVSAGAFTLTAAGLGIVGASWLLSGWWGLAVGIAVGVVAAAIPPKAGVTTIFAMMMLATVGLTAGPWHSSGGYHGWDWWVQLPALVAVLMTGWLVFWSAGESDPSRLASLAPQGATGAASLAPQGATPQGATGAGDESAAARLRRRVSRLRNQFRAGSSMNA</sequence>
<feature type="transmembrane region" description="Helical" evidence="2">
    <location>
        <begin position="1290"/>
        <end position="1308"/>
    </location>
</feature>
<feature type="transmembrane region" description="Helical" evidence="2">
    <location>
        <begin position="393"/>
        <end position="412"/>
    </location>
</feature>
<keyword evidence="2" id="KW-0812">Transmembrane</keyword>
<keyword evidence="3" id="KW-0732">Signal</keyword>
<accession>A0AAW4FZP5</accession>
<dbReference type="EMBL" id="JAFFGU010000001">
    <property type="protein sequence ID" value="MBM7276490.1"/>
    <property type="molecule type" value="Genomic_DNA"/>
</dbReference>
<feature type="transmembrane region" description="Helical" evidence="2">
    <location>
        <begin position="1368"/>
        <end position="1388"/>
    </location>
</feature>
<dbReference type="SUPFAM" id="SSF49785">
    <property type="entry name" value="Galactose-binding domain-like"/>
    <property type="match status" value="1"/>
</dbReference>
<feature type="domain" description="Arabinofuranosyltransferase D third carbohydrate binding module" evidence="5">
    <location>
        <begin position="943"/>
        <end position="1097"/>
    </location>
</feature>
<gene>
    <name evidence="6" type="ORF">JTZ10_01840</name>
</gene>
<organism evidence="6 7">
    <name type="scientific">Gordonia rubripertincta</name>
    <name type="common">Rhodococcus corallinus</name>
    <dbReference type="NCBI Taxonomy" id="36822"/>
    <lineage>
        <taxon>Bacteria</taxon>
        <taxon>Bacillati</taxon>
        <taxon>Actinomycetota</taxon>
        <taxon>Actinomycetes</taxon>
        <taxon>Mycobacteriales</taxon>
        <taxon>Gordoniaceae</taxon>
        <taxon>Gordonia</taxon>
    </lineage>
</organism>